<feature type="compositionally biased region" description="Polar residues" evidence="1">
    <location>
        <begin position="76"/>
        <end position="87"/>
    </location>
</feature>
<evidence type="ECO:0000313" key="4">
    <source>
        <dbReference type="Proteomes" id="UP000815325"/>
    </source>
</evidence>
<protein>
    <submittedName>
        <fullName evidence="3">Uncharacterized protein</fullName>
    </submittedName>
</protein>
<sequence length="822" mass="88621">MMRACQQRSVSCCEGKPSCLLRRESCRPVRVPAARLAVAVSSSITTMHRLGDREPRLVCHASQNDDNSSRASSDSEGQTPSEGSSPARTVAAPQTRVLTISGILAGFFVLGFAIKGMGKNRAAEEAPTNLATMNSMTAAQVVKQSTINPDMLEVAHYRTLQAFNFPTYGKILAILAVGLPLVVVGAFFYRKTSGAEWGTSLWKAYSIAADIPGSEINEDTPKANFVLNMVHLFSLGTFAVLVLMNEFGDVVNRLVVTRQGSPTRPLDLARVSASRASTVIWMPPEVREDESKVDVNTSLSATLASLHSLRRQGSPPQRVMVCEDAAGKLEGWNEAPSGRLISDHLLERGSQITSLADLSNLAEIMAQVGLQPGLSAVFEEVCQHSCGHYEFYSQINPCQRNITFRQARKGFPKAVLVGLVDVETVKSCTAPQQQSRHKRSSSSIPLPFTKPYTLRATAVFMQAEAASLAEAEQAQEAEAASLAAAEQAQQEQQLVAEAAPFKARKGGKPTTPEQRQEELHKPEKVVVLGFGGNVKRLADSLGDFCPPGSKVTLAIPEDPSCDDDYKALRADYDGLKINDARFRVLRGNMSSNEFLRKAGVPEADSVILGAVNPSDGWEPADADALVVATTLQLHSLLEDEASRYLAAQASTESKNGKTKSLGSGKVLKGNRPLSVVSCVAEERTKDVLNNIVAPRAAWQGNPISTSLATTKGSSRGVALQVIMTQELMSGMLTQVASDPMLLGLFDDLLDEEGSEMYMRAPEVYGVPVNVTKTWDEVQDAVRLFNTVCIGYLDQFGKVHLGANSGTDITLLPTEKLVVIAEK</sequence>
<evidence type="ECO:0000256" key="2">
    <source>
        <dbReference type="SAM" id="Phobius"/>
    </source>
</evidence>
<proteinExistence type="predicted"/>
<comment type="caution">
    <text evidence="3">The sequence shown here is derived from an EMBL/GenBank/DDBJ whole genome shotgun (WGS) entry which is preliminary data.</text>
</comment>
<dbReference type="EMBL" id="MU069439">
    <property type="protein sequence ID" value="KAF5843625.1"/>
    <property type="molecule type" value="Genomic_DNA"/>
</dbReference>
<gene>
    <name evidence="3" type="ORF">DUNSADRAFT_10800</name>
</gene>
<reference evidence="3" key="1">
    <citation type="submission" date="2017-08" db="EMBL/GenBank/DDBJ databases">
        <authorList>
            <person name="Polle J.E."/>
            <person name="Barry K."/>
            <person name="Cushman J."/>
            <person name="Schmutz J."/>
            <person name="Tran D."/>
            <person name="Hathwaick L.T."/>
            <person name="Yim W.C."/>
            <person name="Jenkins J."/>
            <person name="Mckie-Krisberg Z.M."/>
            <person name="Prochnik S."/>
            <person name="Lindquist E."/>
            <person name="Dockter R.B."/>
            <person name="Adam C."/>
            <person name="Molina H."/>
            <person name="Bunkerborg J."/>
            <person name="Jin E."/>
            <person name="Buchheim M."/>
            <person name="Magnuson J."/>
        </authorList>
    </citation>
    <scope>NUCLEOTIDE SEQUENCE</scope>
    <source>
        <strain evidence="3">CCAP 19/18</strain>
    </source>
</reference>
<organism evidence="3 4">
    <name type="scientific">Dunaliella salina</name>
    <name type="common">Green alga</name>
    <name type="synonym">Protococcus salinus</name>
    <dbReference type="NCBI Taxonomy" id="3046"/>
    <lineage>
        <taxon>Eukaryota</taxon>
        <taxon>Viridiplantae</taxon>
        <taxon>Chlorophyta</taxon>
        <taxon>core chlorophytes</taxon>
        <taxon>Chlorophyceae</taxon>
        <taxon>CS clade</taxon>
        <taxon>Chlamydomonadales</taxon>
        <taxon>Dunaliellaceae</taxon>
        <taxon>Dunaliella</taxon>
    </lineage>
</organism>
<feature type="transmembrane region" description="Helical" evidence="2">
    <location>
        <begin position="225"/>
        <end position="244"/>
    </location>
</feature>
<feature type="compositionally biased region" description="Low complexity" evidence="1">
    <location>
        <begin position="61"/>
        <end position="75"/>
    </location>
</feature>
<keyword evidence="2" id="KW-0472">Membrane</keyword>
<keyword evidence="2" id="KW-1133">Transmembrane helix</keyword>
<feature type="region of interest" description="Disordered" evidence="1">
    <location>
        <begin position="60"/>
        <end position="90"/>
    </location>
</feature>
<feature type="transmembrane region" description="Helical" evidence="2">
    <location>
        <begin position="97"/>
        <end position="114"/>
    </location>
</feature>
<keyword evidence="4" id="KW-1185">Reference proteome</keyword>
<dbReference type="Proteomes" id="UP000815325">
    <property type="component" value="Unassembled WGS sequence"/>
</dbReference>
<dbReference type="Gene3D" id="3.40.50.720">
    <property type="entry name" value="NAD(P)-binding Rossmann-like Domain"/>
    <property type="match status" value="1"/>
</dbReference>
<evidence type="ECO:0000256" key="1">
    <source>
        <dbReference type="SAM" id="MobiDB-lite"/>
    </source>
</evidence>
<keyword evidence="2" id="KW-0812">Transmembrane</keyword>
<name>A0ABQ7H9U9_DUNSA</name>
<dbReference type="PANTHER" id="PTHR31563:SF10">
    <property type="entry name" value="ION CHANNEL POLLUX-RELATED"/>
    <property type="match status" value="1"/>
</dbReference>
<dbReference type="InterPro" id="IPR044849">
    <property type="entry name" value="CASTOR/POLLUX/SYM8-like"/>
</dbReference>
<feature type="region of interest" description="Disordered" evidence="1">
    <location>
        <begin position="500"/>
        <end position="521"/>
    </location>
</feature>
<dbReference type="PANTHER" id="PTHR31563">
    <property type="entry name" value="ION CHANNEL POLLUX-RELATED"/>
    <property type="match status" value="1"/>
</dbReference>
<evidence type="ECO:0000313" key="3">
    <source>
        <dbReference type="EMBL" id="KAF5843625.1"/>
    </source>
</evidence>
<accession>A0ABQ7H9U9</accession>
<feature type="transmembrane region" description="Helical" evidence="2">
    <location>
        <begin position="171"/>
        <end position="189"/>
    </location>
</feature>